<dbReference type="Proteomes" id="UP000462435">
    <property type="component" value="Unassembled WGS sequence"/>
</dbReference>
<accession>A0A7V8FWG1</accession>
<evidence type="ECO:0000259" key="1">
    <source>
        <dbReference type="SMART" id="SM00382"/>
    </source>
</evidence>
<dbReference type="PANTHER" id="PTHR35894">
    <property type="entry name" value="GENERAL SECRETION PATHWAY PROTEIN A-RELATED"/>
    <property type="match status" value="1"/>
</dbReference>
<dbReference type="EMBL" id="WNDX01000064">
    <property type="protein sequence ID" value="KAF1043221.1"/>
    <property type="molecule type" value="Genomic_DNA"/>
</dbReference>
<gene>
    <name evidence="2" type="ORF">GAK35_02313</name>
</gene>
<dbReference type="InterPro" id="IPR049945">
    <property type="entry name" value="AAA_22"/>
</dbReference>
<reference evidence="3" key="1">
    <citation type="journal article" date="2020" name="MBio">
        <title>Horizontal gene transfer to a defensive symbiont with a reduced genome amongst a multipartite beetle microbiome.</title>
        <authorList>
            <person name="Waterworth S.C."/>
            <person name="Florez L.V."/>
            <person name="Rees E.R."/>
            <person name="Hertweck C."/>
            <person name="Kaltenpoth M."/>
            <person name="Kwan J.C."/>
        </authorList>
    </citation>
    <scope>NUCLEOTIDE SEQUENCE [LARGE SCALE GENOMIC DNA]</scope>
</reference>
<dbReference type="AlphaFoldDB" id="A0A7V8FWG1"/>
<dbReference type="InterPro" id="IPR003593">
    <property type="entry name" value="AAA+_ATPase"/>
</dbReference>
<comment type="caution">
    <text evidence="2">The sequence shown here is derived from an EMBL/GenBank/DDBJ whole genome shotgun (WGS) entry which is preliminary data.</text>
</comment>
<evidence type="ECO:0000313" key="2">
    <source>
        <dbReference type="EMBL" id="KAF1043221.1"/>
    </source>
</evidence>
<dbReference type="SUPFAM" id="SSF52540">
    <property type="entry name" value="P-loop containing nucleoside triphosphate hydrolases"/>
    <property type="match status" value="1"/>
</dbReference>
<dbReference type="InterPro" id="IPR027417">
    <property type="entry name" value="P-loop_NTPase"/>
</dbReference>
<name>A0A7V8FWG1_9BURK</name>
<evidence type="ECO:0000313" key="3">
    <source>
        <dbReference type="Proteomes" id="UP000462435"/>
    </source>
</evidence>
<feature type="domain" description="AAA+ ATPase" evidence="1">
    <location>
        <begin position="146"/>
        <end position="303"/>
    </location>
</feature>
<dbReference type="Gene3D" id="3.40.50.300">
    <property type="entry name" value="P-loop containing nucleotide triphosphate hydrolases"/>
    <property type="match status" value="1"/>
</dbReference>
<sequence>MKHLLEECGAMQSDLVEQSGVSKTAVSLAINKKQWPKRHPEIFKKCVRDFFIARGISPERVDEAMGTLKKVGPSHAFYRRNNPQLIIPSEKEAPMLLQNETLTPAARKHFGMFRNPFADDVNSADDFFMSPDIRYCREVMWDVAKNGGFCALVGESGSGKTTLYEEMTERIKREGHSVLVTAPYVLAMESNDMKGKTLKSAQIAEAIIRTLDPTASPLRSADARFNQLHRLLRASHATGNSHVVVIEEAHSLPVATLKHLKRFRELKDGFARLVGVILIGQPELKKRLSAHNPEVREVVQRCELVELMPLDRNIREYVSHKLERVGVKTDAVFEDDTFDAIRTKLTRTPRGGKASDAISICYPLVVNNLLAKAMNTAVAIGHEKVSGELILDMPA</sequence>
<dbReference type="Pfam" id="PF13401">
    <property type="entry name" value="AAA_22"/>
    <property type="match status" value="1"/>
</dbReference>
<organism evidence="2 3">
    <name type="scientific">Herbaspirillum frisingense</name>
    <dbReference type="NCBI Taxonomy" id="92645"/>
    <lineage>
        <taxon>Bacteria</taxon>
        <taxon>Pseudomonadati</taxon>
        <taxon>Pseudomonadota</taxon>
        <taxon>Betaproteobacteria</taxon>
        <taxon>Burkholderiales</taxon>
        <taxon>Oxalobacteraceae</taxon>
        <taxon>Herbaspirillum</taxon>
    </lineage>
</organism>
<dbReference type="GO" id="GO:0016887">
    <property type="term" value="F:ATP hydrolysis activity"/>
    <property type="evidence" value="ECO:0007669"/>
    <property type="project" value="InterPro"/>
</dbReference>
<protein>
    <recommendedName>
        <fullName evidence="1">AAA+ ATPase domain-containing protein</fullName>
    </recommendedName>
</protein>
<proteinExistence type="predicted"/>
<dbReference type="InterPro" id="IPR052026">
    <property type="entry name" value="ExeA_AAA_ATPase_DNA-bind"/>
</dbReference>
<dbReference type="PANTHER" id="PTHR35894:SF1">
    <property type="entry name" value="PHOSPHORIBULOKINASE _ URIDINE KINASE FAMILY"/>
    <property type="match status" value="1"/>
</dbReference>
<dbReference type="SMART" id="SM00382">
    <property type="entry name" value="AAA"/>
    <property type="match status" value="1"/>
</dbReference>